<dbReference type="VEuPathDB" id="GiardiaDB:SS50377_26444"/>
<dbReference type="FunFam" id="3.30.200.20:FF:000042">
    <property type="entry name" value="Aurora kinase A"/>
    <property type="match status" value="1"/>
</dbReference>
<dbReference type="GO" id="GO:0004674">
    <property type="term" value="F:protein serine/threonine kinase activity"/>
    <property type="evidence" value="ECO:0007669"/>
    <property type="project" value="UniProtKB-KW"/>
</dbReference>
<evidence type="ECO:0000259" key="8">
    <source>
        <dbReference type="PROSITE" id="PS51285"/>
    </source>
</evidence>
<reference evidence="10" key="2">
    <citation type="submission" date="2020-12" db="EMBL/GenBank/DDBJ databases">
        <title>New Spironucleus salmonicida genome in near-complete chromosomes.</title>
        <authorList>
            <person name="Xu F."/>
            <person name="Kurt Z."/>
            <person name="Jimenez-Gonzalez A."/>
            <person name="Astvaldsson A."/>
            <person name="Andersson J.O."/>
            <person name="Svard S.G."/>
        </authorList>
    </citation>
    <scope>NUCLEOTIDE SEQUENCE</scope>
    <source>
        <strain evidence="10">ATCC 50377</strain>
    </source>
</reference>
<dbReference type="EMBL" id="KI546170">
    <property type="protein sequence ID" value="EST41304.1"/>
    <property type="molecule type" value="Genomic_DNA"/>
</dbReference>
<dbReference type="InterPro" id="IPR017441">
    <property type="entry name" value="Protein_kinase_ATP_BS"/>
</dbReference>
<keyword evidence="4 9" id="KW-0418">Kinase</keyword>
<keyword evidence="11" id="KW-1185">Reference proteome</keyword>
<organism evidence="9">
    <name type="scientific">Spironucleus salmonicida</name>
    <dbReference type="NCBI Taxonomy" id="348837"/>
    <lineage>
        <taxon>Eukaryota</taxon>
        <taxon>Metamonada</taxon>
        <taxon>Diplomonadida</taxon>
        <taxon>Hexamitidae</taxon>
        <taxon>Hexamitinae</taxon>
        <taxon>Spironucleus</taxon>
    </lineage>
</organism>
<evidence type="ECO:0000259" key="7">
    <source>
        <dbReference type="PROSITE" id="PS50011"/>
    </source>
</evidence>
<feature type="domain" description="AGC-kinase C-terminal" evidence="8">
    <location>
        <begin position="286"/>
        <end position="353"/>
    </location>
</feature>
<evidence type="ECO:0000256" key="2">
    <source>
        <dbReference type="ARBA" id="ARBA00022679"/>
    </source>
</evidence>
<dbReference type="EMBL" id="AUWU02000006">
    <property type="protein sequence ID" value="KAH0572234.1"/>
    <property type="molecule type" value="Genomic_DNA"/>
</dbReference>
<dbReference type="Gene3D" id="1.10.510.10">
    <property type="entry name" value="Transferase(Phosphotransferase) domain 1"/>
    <property type="match status" value="1"/>
</dbReference>
<evidence type="ECO:0000256" key="4">
    <source>
        <dbReference type="ARBA" id="ARBA00022777"/>
    </source>
</evidence>
<keyword evidence="5 6" id="KW-0067">ATP-binding</keyword>
<feature type="domain" description="Protein kinase" evidence="7">
    <location>
        <begin position="27"/>
        <end position="285"/>
    </location>
</feature>
<sequence length="401" mass="45185">MGQENSNLQGLVNTISSIPPATSIQDFQILQTLGQGSFASVFLAKRLADNQTYAIKVLQKKKILEANELTHTLAERQILASLNSPFLVKLHGAFQTSDLLYLVLDFVPGGELFSHLQKMRQFSESVARMMTAQILLGLFELHSHGMIMRDLKPENILVDANGYLKLTDFGLSKIGDTQTGAVVGTTFCGTAEYLSPEQIRNQPHGVEVDYWAVGIICYELIHGTPPFYSRDHKAMFKATIRQDPQFSNRFSESCKSFISRMLEKDPKKRLGAGQNFNEIRNHPFFKGLDWDKLMTKKYEMEYKPEKDYNKNFDKRFTSVKVDEGVGAVHNQVDDSDVFAGFSVDAGISQKQDSQEIPVVIQLEIEKSKEISDFIEEDIPTSTVAKKKGGFSKKKKCQDDDE</sequence>
<reference evidence="9 10" key="1">
    <citation type="journal article" date="2014" name="PLoS Genet.">
        <title>The Genome of Spironucleus salmonicida Highlights a Fish Pathogen Adapted to Fluctuating Environments.</title>
        <authorList>
            <person name="Xu F."/>
            <person name="Jerlstrom-Hultqvist J."/>
            <person name="Einarsson E."/>
            <person name="Astvaldsson A."/>
            <person name="Svard S.G."/>
            <person name="Andersson J.O."/>
        </authorList>
    </citation>
    <scope>NUCLEOTIDE SEQUENCE</scope>
    <source>
        <strain evidence="10">ATCC 50377</strain>
    </source>
</reference>
<proteinExistence type="predicted"/>
<gene>
    <name evidence="9" type="ORF">SS50377_19016</name>
    <name evidence="10" type="ORF">SS50377_26444</name>
</gene>
<protein>
    <submittedName>
        <fullName evidence="9">Kinase, AGC</fullName>
    </submittedName>
</protein>
<feature type="binding site" evidence="6">
    <location>
        <position position="56"/>
    </location>
    <ligand>
        <name>ATP</name>
        <dbReference type="ChEBI" id="CHEBI:30616"/>
    </ligand>
</feature>
<dbReference type="AlphaFoldDB" id="V6LKU7"/>
<dbReference type="FunFam" id="1.10.510.10:FF:000465">
    <property type="entry name" value="Non-specific serine/threonine protein kinase"/>
    <property type="match status" value="1"/>
</dbReference>
<dbReference type="PROSITE" id="PS51285">
    <property type="entry name" value="AGC_KINASE_CTER"/>
    <property type="match status" value="1"/>
</dbReference>
<evidence type="ECO:0000256" key="1">
    <source>
        <dbReference type="ARBA" id="ARBA00022527"/>
    </source>
</evidence>
<evidence type="ECO:0000313" key="11">
    <source>
        <dbReference type="Proteomes" id="UP000018208"/>
    </source>
</evidence>
<evidence type="ECO:0000313" key="10">
    <source>
        <dbReference type="EMBL" id="KAH0572234.1"/>
    </source>
</evidence>
<dbReference type="OrthoDB" id="63267at2759"/>
<dbReference type="PROSITE" id="PS50011">
    <property type="entry name" value="PROTEIN_KINASE_DOM"/>
    <property type="match status" value="1"/>
</dbReference>
<dbReference type="Gene3D" id="3.30.200.20">
    <property type="entry name" value="Phosphorylase Kinase, domain 1"/>
    <property type="match status" value="1"/>
</dbReference>
<dbReference type="InterPro" id="IPR011009">
    <property type="entry name" value="Kinase-like_dom_sf"/>
</dbReference>
<evidence type="ECO:0000256" key="6">
    <source>
        <dbReference type="PROSITE-ProRule" id="PRU10141"/>
    </source>
</evidence>
<dbReference type="PROSITE" id="PS00107">
    <property type="entry name" value="PROTEIN_KINASE_ATP"/>
    <property type="match status" value="1"/>
</dbReference>
<dbReference type="Pfam" id="PF00069">
    <property type="entry name" value="Pkinase"/>
    <property type="match status" value="1"/>
</dbReference>
<dbReference type="PANTHER" id="PTHR24351">
    <property type="entry name" value="RIBOSOMAL PROTEIN S6 KINASE"/>
    <property type="match status" value="1"/>
</dbReference>
<evidence type="ECO:0000256" key="5">
    <source>
        <dbReference type="ARBA" id="ARBA00022840"/>
    </source>
</evidence>
<dbReference type="Proteomes" id="UP000018208">
    <property type="component" value="Unassembled WGS sequence"/>
</dbReference>
<dbReference type="InterPro" id="IPR000719">
    <property type="entry name" value="Prot_kinase_dom"/>
</dbReference>
<name>V6LKU7_9EUKA</name>
<dbReference type="SMART" id="SM00220">
    <property type="entry name" value="S_TKc"/>
    <property type="match status" value="1"/>
</dbReference>
<evidence type="ECO:0000256" key="3">
    <source>
        <dbReference type="ARBA" id="ARBA00022741"/>
    </source>
</evidence>
<dbReference type="GO" id="GO:0005524">
    <property type="term" value="F:ATP binding"/>
    <property type="evidence" value="ECO:0007669"/>
    <property type="project" value="UniProtKB-UniRule"/>
</dbReference>
<dbReference type="SUPFAM" id="SSF56112">
    <property type="entry name" value="Protein kinase-like (PK-like)"/>
    <property type="match status" value="1"/>
</dbReference>
<keyword evidence="3 6" id="KW-0547">Nucleotide-binding</keyword>
<dbReference type="InterPro" id="IPR000961">
    <property type="entry name" value="AGC-kinase_C"/>
</dbReference>
<accession>V6LKU7</accession>
<keyword evidence="2" id="KW-0808">Transferase</keyword>
<evidence type="ECO:0000313" key="9">
    <source>
        <dbReference type="EMBL" id="EST41304.1"/>
    </source>
</evidence>
<keyword evidence="1" id="KW-0723">Serine/threonine-protein kinase</keyword>